<dbReference type="RefSeq" id="WP_103262895.1">
    <property type="nucleotide sequence ID" value="NZ_PPEL01000032.1"/>
</dbReference>
<proteinExistence type="inferred from homology"/>
<evidence type="ECO:0000256" key="1">
    <source>
        <dbReference type="ARBA" id="ARBA00004141"/>
    </source>
</evidence>
<evidence type="ECO:0000256" key="5">
    <source>
        <dbReference type="ARBA" id="ARBA00022989"/>
    </source>
</evidence>
<sequence>MKKLLDEFKEFIMRGNVLDLSVGVVIGSAFTAIVNGIVDGLITPLIGLVVGLISGGTDLESSLSVLDWAPINGVTFSFGSVLSALITFLITGFVLFLIVKAVNTAQRKVVKKEEELEAEAPQCPYCKQEVAEGATRCPHCTSELPEPARSRLPEIATA</sequence>
<keyword evidence="6 9" id="KW-0406">Ion transport</keyword>
<keyword evidence="4 9" id="KW-0812">Transmembrane</keyword>
<comment type="similarity">
    <text evidence="9">Belongs to the MscL family.</text>
</comment>
<keyword evidence="8 9" id="KW-0407">Ion channel</keyword>
<dbReference type="AlphaFoldDB" id="A0A2K2U503"/>
<name>A0A2K2U503_9ACTN</name>
<keyword evidence="5 9" id="KW-1133">Transmembrane helix</keyword>
<dbReference type="InterPro" id="IPR036019">
    <property type="entry name" value="MscL_channel"/>
</dbReference>
<evidence type="ECO:0000313" key="10">
    <source>
        <dbReference type="EMBL" id="PNV65406.1"/>
    </source>
</evidence>
<organism evidence="10 11">
    <name type="scientific">Rubneribacter badeniensis</name>
    <dbReference type="NCBI Taxonomy" id="2070688"/>
    <lineage>
        <taxon>Bacteria</taxon>
        <taxon>Bacillati</taxon>
        <taxon>Actinomycetota</taxon>
        <taxon>Coriobacteriia</taxon>
        <taxon>Eggerthellales</taxon>
        <taxon>Eggerthellaceae</taxon>
        <taxon>Rubneribacter</taxon>
    </lineage>
</organism>
<protein>
    <recommendedName>
        <fullName evidence="9">Large-conductance mechanosensitive channel</fullName>
    </recommendedName>
</protein>
<evidence type="ECO:0000256" key="2">
    <source>
        <dbReference type="ARBA" id="ARBA00022448"/>
    </source>
</evidence>
<dbReference type="PRINTS" id="PR01264">
    <property type="entry name" value="MECHCHANNEL"/>
</dbReference>
<gene>
    <name evidence="9 10" type="primary">mscL</name>
    <name evidence="10" type="ORF">C2L80_06725</name>
</gene>
<reference evidence="10 11" key="1">
    <citation type="journal article" date="2018" name="Int. J. Syst. Evol. Microbiol.">
        <title>Rubneribacter badeniensis gen. nov., sp. nov. and Enteroscipio rubneri gen. nov., sp. nov., new members of the Eggerthellaceae isolated from human faeces.</title>
        <authorList>
            <person name="Danylec N."/>
            <person name="Gobl A."/>
            <person name="Stoll D.A."/>
            <person name="Hetzer B."/>
            <person name="Kulling S.E."/>
            <person name="Huch M."/>
        </authorList>
    </citation>
    <scope>NUCLEOTIDE SEQUENCE [LARGE SCALE GENOMIC DNA]</scope>
    <source>
        <strain evidence="10 11">ResAG-85</strain>
    </source>
</reference>
<dbReference type="SUPFAM" id="SSF81330">
    <property type="entry name" value="Gated mechanosensitive channel"/>
    <property type="match status" value="1"/>
</dbReference>
<dbReference type="NCBIfam" id="TIGR00220">
    <property type="entry name" value="mscL"/>
    <property type="match status" value="1"/>
</dbReference>
<evidence type="ECO:0000256" key="8">
    <source>
        <dbReference type="ARBA" id="ARBA00023303"/>
    </source>
</evidence>
<evidence type="ECO:0000313" key="11">
    <source>
        <dbReference type="Proteomes" id="UP000236488"/>
    </source>
</evidence>
<dbReference type="GO" id="GO:0005886">
    <property type="term" value="C:plasma membrane"/>
    <property type="evidence" value="ECO:0007669"/>
    <property type="project" value="UniProtKB-SubCell"/>
</dbReference>
<dbReference type="Gene3D" id="1.10.1200.120">
    <property type="entry name" value="Large-conductance mechanosensitive channel, MscL, domain 1"/>
    <property type="match status" value="1"/>
</dbReference>
<feature type="transmembrane region" description="Helical" evidence="9">
    <location>
        <begin position="73"/>
        <end position="99"/>
    </location>
</feature>
<dbReference type="InterPro" id="IPR037673">
    <property type="entry name" value="MSC/AndL"/>
</dbReference>
<comment type="subunit">
    <text evidence="9">Homopentamer.</text>
</comment>
<keyword evidence="2 9" id="KW-0813">Transport</keyword>
<evidence type="ECO:0000256" key="9">
    <source>
        <dbReference type="HAMAP-Rule" id="MF_00115"/>
    </source>
</evidence>
<dbReference type="PANTHER" id="PTHR30266:SF2">
    <property type="entry name" value="LARGE-CONDUCTANCE MECHANOSENSITIVE CHANNEL"/>
    <property type="match status" value="1"/>
</dbReference>
<comment type="function">
    <text evidence="9">Channel that opens in response to stretch forces in the membrane lipid bilayer. May participate in the regulation of osmotic pressure changes within the cell.</text>
</comment>
<evidence type="ECO:0000256" key="4">
    <source>
        <dbReference type="ARBA" id="ARBA00022692"/>
    </source>
</evidence>
<keyword evidence="3 9" id="KW-1003">Cell membrane</keyword>
<dbReference type="EMBL" id="PPEL01000032">
    <property type="protein sequence ID" value="PNV65406.1"/>
    <property type="molecule type" value="Genomic_DNA"/>
</dbReference>
<dbReference type="Proteomes" id="UP000236488">
    <property type="component" value="Unassembled WGS sequence"/>
</dbReference>
<keyword evidence="7 9" id="KW-0472">Membrane</keyword>
<comment type="subcellular location">
    <subcellularLocation>
        <location evidence="9">Cell membrane</location>
        <topology evidence="9">Multi-pass membrane protein</topology>
    </subcellularLocation>
    <subcellularLocation>
        <location evidence="1">Membrane</location>
        <topology evidence="1">Multi-pass membrane protein</topology>
    </subcellularLocation>
</comment>
<dbReference type="PANTHER" id="PTHR30266">
    <property type="entry name" value="MECHANOSENSITIVE CHANNEL MSCL"/>
    <property type="match status" value="1"/>
</dbReference>
<evidence type="ECO:0000256" key="6">
    <source>
        <dbReference type="ARBA" id="ARBA00023065"/>
    </source>
</evidence>
<dbReference type="Pfam" id="PF01741">
    <property type="entry name" value="MscL"/>
    <property type="match status" value="1"/>
</dbReference>
<evidence type="ECO:0000256" key="3">
    <source>
        <dbReference type="ARBA" id="ARBA00022475"/>
    </source>
</evidence>
<dbReference type="HAMAP" id="MF_00115">
    <property type="entry name" value="MscL"/>
    <property type="match status" value="1"/>
</dbReference>
<dbReference type="GO" id="GO:0008381">
    <property type="term" value="F:mechanosensitive monoatomic ion channel activity"/>
    <property type="evidence" value="ECO:0007669"/>
    <property type="project" value="UniProtKB-UniRule"/>
</dbReference>
<accession>A0A2K2U503</accession>
<dbReference type="InterPro" id="IPR001185">
    <property type="entry name" value="MS_channel"/>
</dbReference>
<keyword evidence="11" id="KW-1185">Reference proteome</keyword>
<comment type="caution">
    <text evidence="10">The sequence shown here is derived from an EMBL/GenBank/DDBJ whole genome shotgun (WGS) entry which is preliminary data.</text>
</comment>
<evidence type="ECO:0000256" key="7">
    <source>
        <dbReference type="ARBA" id="ARBA00023136"/>
    </source>
</evidence>
<feature type="transmembrane region" description="Helical" evidence="9">
    <location>
        <begin position="20"/>
        <end position="53"/>
    </location>
</feature>